<name>A0A0S4JC11_BODSA</name>
<sequence length="533" mass="58856">MIRRTSSLLWTANYFRHIKPSSQKTLPAPRTNRNGSPPLPEVASQTHQRSSRSRQAPVDISNLSHDAIREQLTTSKAVGRPKPSVKRSGLSPAHNSALALVGQALSKLRNGAHVDHLRFQVMSEVVPSLKLVLPMPIPRAGHLTGMSTNASSSANGKRRLVAVPTSRIPSLEKASDVEVSHFLDSISPPPPREFDANSAASPSSGVLREADPIFTLDEVTLMLQLAVKFDVKDVDLTLRLLGEFERLLLLKRRQREARNQRRAAHEAEGEPLTVSSVSQVPPVNPDFKFTPSSVARFLYLASCVGFLENHNLQLFLRFHITPLMKRHAFSPRQLVHIAVALYRFDLHKDSLFDMTMSQIASACRGTSIRPSADHVSAVSNLPQLHCRISRDSSIAHPTHDLSVDILLELINCVALSIHREDGLIAAITYRIIFLCSGTSVTRRQEERAGNSDERDSHLFEASTENLGPSPPTAEQIHFACTMFRQMEAPNEVLETALMSLASKHGIILNHGGDTREEEGGTYTEFTGDLVKVQ</sequence>
<dbReference type="EMBL" id="CYKH01001287">
    <property type="protein sequence ID" value="CUG86394.1"/>
    <property type="molecule type" value="Genomic_DNA"/>
</dbReference>
<proteinExistence type="predicted"/>
<evidence type="ECO:0000256" key="1">
    <source>
        <dbReference type="SAM" id="MobiDB-lite"/>
    </source>
</evidence>
<gene>
    <name evidence="2" type="ORF">BSAL_92910</name>
</gene>
<keyword evidence="3" id="KW-1185">Reference proteome</keyword>
<protein>
    <submittedName>
        <fullName evidence="2">Uncharacterized protein</fullName>
    </submittedName>
</protein>
<evidence type="ECO:0000313" key="3">
    <source>
        <dbReference type="Proteomes" id="UP000051952"/>
    </source>
</evidence>
<feature type="compositionally biased region" description="Polar residues" evidence="1">
    <location>
        <begin position="21"/>
        <end position="35"/>
    </location>
</feature>
<feature type="region of interest" description="Disordered" evidence="1">
    <location>
        <begin position="72"/>
        <end position="91"/>
    </location>
</feature>
<dbReference type="AlphaFoldDB" id="A0A0S4JC11"/>
<organism evidence="2 3">
    <name type="scientific">Bodo saltans</name>
    <name type="common">Flagellated protozoan</name>
    <dbReference type="NCBI Taxonomy" id="75058"/>
    <lineage>
        <taxon>Eukaryota</taxon>
        <taxon>Discoba</taxon>
        <taxon>Euglenozoa</taxon>
        <taxon>Kinetoplastea</taxon>
        <taxon>Metakinetoplastina</taxon>
        <taxon>Eubodonida</taxon>
        <taxon>Bodonidae</taxon>
        <taxon>Bodo</taxon>
    </lineage>
</organism>
<feature type="region of interest" description="Disordered" evidence="1">
    <location>
        <begin position="21"/>
        <end position="62"/>
    </location>
</feature>
<evidence type="ECO:0000313" key="2">
    <source>
        <dbReference type="EMBL" id="CUG86394.1"/>
    </source>
</evidence>
<reference evidence="3" key="1">
    <citation type="submission" date="2015-09" db="EMBL/GenBank/DDBJ databases">
        <authorList>
            <consortium name="Pathogen Informatics"/>
        </authorList>
    </citation>
    <scope>NUCLEOTIDE SEQUENCE [LARGE SCALE GENOMIC DNA]</scope>
    <source>
        <strain evidence="3">Lake Konstanz</strain>
    </source>
</reference>
<accession>A0A0S4JC11</accession>
<dbReference type="OMA" id="QMEAPNE"/>
<dbReference type="VEuPathDB" id="TriTrypDB:BSAL_92910"/>
<dbReference type="Proteomes" id="UP000051952">
    <property type="component" value="Unassembled WGS sequence"/>
</dbReference>